<feature type="domain" description="Pterin-binding" evidence="9">
    <location>
        <begin position="17"/>
        <end position="270"/>
    </location>
</feature>
<proteinExistence type="predicted"/>
<dbReference type="Pfam" id="PF00809">
    <property type="entry name" value="Pterin_bind"/>
    <property type="match status" value="1"/>
</dbReference>
<dbReference type="Proteomes" id="UP001236507">
    <property type="component" value="Unassembled WGS sequence"/>
</dbReference>
<evidence type="ECO:0000256" key="8">
    <source>
        <dbReference type="ARBA" id="ARBA00022909"/>
    </source>
</evidence>
<evidence type="ECO:0000256" key="3">
    <source>
        <dbReference type="ARBA" id="ARBA00004763"/>
    </source>
</evidence>
<dbReference type="InterPro" id="IPR000489">
    <property type="entry name" value="Pterin-binding_dom"/>
</dbReference>
<comment type="pathway">
    <text evidence="3">Cofactor biosynthesis; tetrahydrofolate biosynthesis; 7,8-dihydrofolate from 2-amino-4-hydroxy-6-hydroxymethyl-7,8-dihydropteridine diphosphate and 4-aminobenzoate: step 1/2.</text>
</comment>
<gene>
    <name evidence="10" type="primary">folP</name>
    <name evidence="10" type="ORF">QM524_11420</name>
</gene>
<dbReference type="InterPro" id="IPR011005">
    <property type="entry name" value="Dihydropteroate_synth-like_sf"/>
</dbReference>
<accession>A0ABT6Y8B8</accession>
<dbReference type="Gene3D" id="3.20.20.20">
    <property type="entry name" value="Dihydropteroate synthase-like"/>
    <property type="match status" value="1"/>
</dbReference>
<dbReference type="NCBIfam" id="TIGR01496">
    <property type="entry name" value="DHPS"/>
    <property type="match status" value="1"/>
</dbReference>
<comment type="catalytic activity">
    <reaction evidence="1">
        <text>(7,8-dihydropterin-6-yl)methyl diphosphate + 4-aminobenzoate = 7,8-dihydropteroate + diphosphate</text>
        <dbReference type="Rhea" id="RHEA:19949"/>
        <dbReference type="ChEBI" id="CHEBI:17836"/>
        <dbReference type="ChEBI" id="CHEBI:17839"/>
        <dbReference type="ChEBI" id="CHEBI:33019"/>
        <dbReference type="ChEBI" id="CHEBI:72950"/>
        <dbReference type="EC" id="2.5.1.15"/>
    </reaction>
</comment>
<dbReference type="InterPro" id="IPR006390">
    <property type="entry name" value="DHP_synth_dom"/>
</dbReference>
<keyword evidence="7" id="KW-0460">Magnesium</keyword>
<dbReference type="PANTHER" id="PTHR20941">
    <property type="entry name" value="FOLATE SYNTHESIS PROTEINS"/>
    <property type="match status" value="1"/>
</dbReference>
<reference evidence="10 11" key="1">
    <citation type="submission" date="2023-05" db="EMBL/GenBank/DDBJ databases">
        <title>Novel species of genus Flectobacillus isolated from stream in China.</title>
        <authorList>
            <person name="Lu H."/>
        </authorList>
    </citation>
    <scope>NUCLEOTIDE SEQUENCE [LARGE SCALE GENOMIC DNA]</scope>
    <source>
        <strain evidence="10 11">KCTC 42575</strain>
    </source>
</reference>
<dbReference type="RefSeq" id="WP_283344685.1">
    <property type="nucleotide sequence ID" value="NZ_JASHIF010000009.1"/>
</dbReference>
<evidence type="ECO:0000256" key="4">
    <source>
        <dbReference type="ARBA" id="ARBA00012458"/>
    </source>
</evidence>
<keyword evidence="8" id="KW-0289">Folate biosynthesis</keyword>
<dbReference type="EC" id="2.5.1.15" evidence="4"/>
<evidence type="ECO:0000313" key="11">
    <source>
        <dbReference type="Proteomes" id="UP001236507"/>
    </source>
</evidence>
<protein>
    <recommendedName>
        <fullName evidence="4">dihydropteroate synthase</fullName>
        <ecNumber evidence="4">2.5.1.15</ecNumber>
    </recommendedName>
</protein>
<comment type="cofactor">
    <cofactor evidence="2">
        <name>Mg(2+)</name>
        <dbReference type="ChEBI" id="CHEBI:18420"/>
    </cofactor>
</comment>
<dbReference type="GO" id="GO:0004156">
    <property type="term" value="F:dihydropteroate synthase activity"/>
    <property type="evidence" value="ECO:0007669"/>
    <property type="project" value="UniProtKB-EC"/>
</dbReference>
<keyword evidence="6" id="KW-0479">Metal-binding</keyword>
<evidence type="ECO:0000256" key="6">
    <source>
        <dbReference type="ARBA" id="ARBA00022723"/>
    </source>
</evidence>
<dbReference type="SUPFAM" id="SSF51717">
    <property type="entry name" value="Dihydropteroate synthetase-like"/>
    <property type="match status" value="1"/>
</dbReference>
<dbReference type="CDD" id="cd00739">
    <property type="entry name" value="DHPS"/>
    <property type="match status" value="1"/>
</dbReference>
<comment type="caution">
    <text evidence="10">The sequence shown here is derived from an EMBL/GenBank/DDBJ whole genome shotgun (WGS) entry which is preliminary data.</text>
</comment>
<evidence type="ECO:0000259" key="9">
    <source>
        <dbReference type="PROSITE" id="PS50972"/>
    </source>
</evidence>
<name>A0ABT6Y8B8_9BACT</name>
<dbReference type="PANTHER" id="PTHR20941:SF1">
    <property type="entry name" value="FOLIC ACID SYNTHESIS PROTEIN FOL1"/>
    <property type="match status" value="1"/>
</dbReference>
<evidence type="ECO:0000256" key="7">
    <source>
        <dbReference type="ARBA" id="ARBA00022842"/>
    </source>
</evidence>
<sequence>MTTLINCRGKLIDLAQPRVMGILNITPDSFFERSRVHTETEILNQAEKMLSAGATFLDLGGHSTRPGATPVSEEEEIKRVLPATEIILKHFPEALISIDTFRSNVAKACVEAGAVIVNDVSGGLLDDKMYKTVASFGDVPYILMHMRGTIETMTQLTQYDNLVLEVLDELQQKVAQLRTFNQRDIILDLGFGFAKNLDQNYELLNHLPDFEVMNLPMLVGVSRKSMIWRKLDILASEALNGTTALNAVALMKGANILRVHDVKEAIETISLIKAVNAR</sequence>
<evidence type="ECO:0000313" key="10">
    <source>
        <dbReference type="EMBL" id="MDI9859819.1"/>
    </source>
</evidence>
<dbReference type="EMBL" id="JASHIF010000009">
    <property type="protein sequence ID" value="MDI9859819.1"/>
    <property type="molecule type" value="Genomic_DNA"/>
</dbReference>
<organism evidence="10 11">
    <name type="scientific">Flectobacillus roseus</name>
    <dbReference type="NCBI Taxonomy" id="502259"/>
    <lineage>
        <taxon>Bacteria</taxon>
        <taxon>Pseudomonadati</taxon>
        <taxon>Bacteroidota</taxon>
        <taxon>Cytophagia</taxon>
        <taxon>Cytophagales</taxon>
        <taxon>Flectobacillaceae</taxon>
        <taxon>Flectobacillus</taxon>
    </lineage>
</organism>
<keyword evidence="5 10" id="KW-0808">Transferase</keyword>
<dbReference type="PROSITE" id="PS50972">
    <property type="entry name" value="PTERIN_BINDING"/>
    <property type="match status" value="1"/>
</dbReference>
<evidence type="ECO:0000256" key="2">
    <source>
        <dbReference type="ARBA" id="ARBA00001946"/>
    </source>
</evidence>
<evidence type="ECO:0000256" key="1">
    <source>
        <dbReference type="ARBA" id="ARBA00000012"/>
    </source>
</evidence>
<keyword evidence="11" id="KW-1185">Reference proteome</keyword>
<evidence type="ECO:0000256" key="5">
    <source>
        <dbReference type="ARBA" id="ARBA00022679"/>
    </source>
</evidence>
<dbReference type="InterPro" id="IPR045031">
    <property type="entry name" value="DHP_synth-like"/>
</dbReference>